<proteinExistence type="predicted"/>
<dbReference type="PANTHER" id="PTHR35585:SF1">
    <property type="entry name" value="HHE DOMAIN PROTEIN (AFU_ORTHOLOGUE AFUA_4G00730)"/>
    <property type="match status" value="1"/>
</dbReference>
<accession>A0ABW3N3E4</accession>
<keyword evidence="3" id="KW-1185">Reference proteome</keyword>
<evidence type="ECO:0000259" key="1">
    <source>
        <dbReference type="Pfam" id="PF01814"/>
    </source>
</evidence>
<feature type="domain" description="Hemerythrin-like" evidence="1">
    <location>
        <begin position="3"/>
        <end position="120"/>
    </location>
</feature>
<protein>
    <submittedName>
        <fullName evidence="2">Hemerythrin domain-containing protein</fullName>
    </submittedName>
</protein>
<gene>
    <name evidence="2" type="ORF">ACFQ1Q_02825</name>
</gene>
<sequence>MKIFEAIRKDHDIQRHLLNVLVDTSGDHVRRRDVFKKLKHELLIHEDGEERHFYKPLISNDMMQEHARHGIAEHHEIDELVEKLEETDMDSSAWLKYAKDLKHKVEHHLEDEEHTFFQLAGKVLSEDQKNSLATSYNNYINEVRNHSVEEVLSTK</sequence>
<organism evidence="2 3">
    <name type="scientific">Winogradskyella litorisediminis</name>
    <dbReference type="NCBI Taxonomy" id="1156618"/>
    <lineage>
        <taxon>Bacteria</taxon>
        <taxon>Pseudomonadati</taxon>
        <taxon>Bacteroidota</taxon>
        <taxon>Flavobacteriia</taxon>
        <taxon>Flavobacteriales</taxon>
        <taxon>Flavobacteriaceae</taxon>
        <taxon>Winogradskyella</taxon>
    </lineage>
</organism>
<dbReference type="InterPro" id="IPR012312">
    <property type="entry name" value="Hemerythrin-like"/>
</dbReference>
<comment type="caution">
    <text evidence="2">The sequence shown here is derived from an EMBL/GenBank/DDBJ whole genome shotgun (WGS) entry which is preliminary data.</text>
</comment>
<dbReference type="Proteomes" id="UP001597013">
    <property type="component" value="Unassembled WGS sequence"/>
</dbReference>
<dbReference type="RefSeq" id="WP_386127775.1">
    <property type="nucleotide sequence ID" value="NZ_JBHTJL010000009.1"/>
</dbReference>
<dbReference type="Pfam" id="PF01814">
    <property type="entry name" value="Hemerythrin"/>
    <property type="match status" value="1"/>
</dbReference>
<name>A0ABW3N3E4_9FLAO</name>
<reference evidence="3" key="1">
    <citation type="journal article" date="2019" name="Int. J. Syst. Evol. Microbiol.">
        <title>The Global Catalogue of Microorganisms (GCM) 10K type strain sequencing project: providing services to taxonomists for standard genome sequencing and annotation.</title>
        <authorList>
            <consortium name="The Broad Institute Genomics Platform"/>
            <consortium name="The Broad Institute Genome Sequencing Center for Infectious Disease"/>
            <person name="Wu L."/>
            <person name="Ma J."/>
        </authorList>
    </citation>
    <scope>NUCLEOTIDE SEQUENCE [LARGE SCALE GENOMIC DNA]</scope>
    <source>
        <strain evidence="3">CCUG 62215</strain>
    </source>
</reference>
<dbReference type="EMBL" id="JBHTJL010000009">
    <property type="protein sequence ID" value="MFD1062167.1"/>
    <property type="molecule type" value="Genomic_DNA"/>
</dbReference>
<evidence type="ECO:0000313" key="2">
    <source>
        <dbReference type="EMBL" id="MFD1062167.1"/>
    </source>
</evidence>
<dbReference type="PANTHER" id="PTHR35585">
    <property type="entry name" value="HHE DOMAIN PROTEIN (AFU_ORTHOLOGUE AFUA_4G00730)"/>
    <property type="match status" value="1"/>
</dbReference>
<dbReference type="Gene3D" id="1.20.120.520">
    <property type="entry name" value="nmb1532 protein domain like"/>
    <property type="match status" value="1"/>
</dbReference>
<dbReference type="CDD" id="cd12108">
    <property type="entry name" value="Hr-like"/>
    <property type="match status" value="1"/>
</dbReference>
<evidence type="ECO:0000313" key="3">
    <source>
        <dbReference type="Proteomes" id="UP001597013"/>
    </source>
</evidence>